<dbReference type="SUPFAM" id="SSF57850">
    <property type="entry name" value="RING/U-box"/>
    <property type="match status" value="1"/>
</dbReference>
<keyword evidence="3" id="KW-1185">Reference proteome</keyword>
<comment type="caution">
    <text evidence="2">The sequence shown here is derived from an EMBL/GenBank/DDBJ whole genome shotgun (WGS) entry which is preliminary data.</text>
</comment>
<protein>
    <submittedName>
        <fullName evidence="2">Uncharacterized protein</fullName>
    </submittedName>
</protein>
<accession>A0AA39ZLS4</accession>
<dbReference type="EMBL" id="JAULSY010000006">
    <property type="protein sequence ID" value="KAK0673427.1"/>
    <property type="molecule type" value="Genomic_DNA"/>
</dbReference>
<evidence type="ECO:0000313" key="3">
    <source>
        <dbReference type="Proteomes" id="UP001174997"/>
    </source>
</evidence>
<evidence type="ECO:0000313" key="2">
    <source>
        <dbReference type="EMBL" id="KAK0673427.1"/>
    </source>
</evidence>
<feature type="compositionally biased region" description="Low complexity" evidence="1">
    <location>
        <begin position="1"/>
        <end position="26"/>
    </location>
</feature>
<feature type="compositionally biased region" description="Basic and acidic residues" evidence="1">
    <location>
        <begin position="48"/>
        <end position="59"/>
    </location>
</feature>
<dbReference type="AlphaFoldDB" id="A0AA39ZLS4"/>
<proteinExistence type="predicted"/>
<organism evidence="2 3">
    <name type="scientific">Cercophora samala</name>
    <dbReference type="NCBI Taxonomy" id="330535"/>
    <lineage>
        <taxon>Eukaryota</taxon>
        <taxon>Fungi</taxon>
        <taxon>Dikarya</taxon>
        <taxon>Ascomycota</taxon>
        <taxon>Pezizomycotina</taxon>
        <taxon>Sordariomycetes</taxon>
        <taxon>Sordariomycetidae</taxon>
        <taxon>Sordariales</taxon>
        <taxon>Lasiosphaeriaceae</taxon>
        <taxon>Cercophora</taxon>
    </lineage>
</organism>
<reference evidence="2" key="1">
    <citation type="submission" date="2023-06" db="EMBL/GenBank/DDBJ databases">
        <title>Genome-scale phylogeny and comparative genomics of the fungal order Sordariales.</title>
        <authorList>
            <consortium name="Lawrence Berkeley National Laboratory"/>
            <person name="Hensen N."/>
            <person name="Bonometti L."/>
            <person name="Westerberg I."/>
            <person name="Brannstrom I.O."/>
            <person name="Guillou S."/>
            <person name="Cros-Aarteil S."/>
            <person name="Calhoun S."/>
            <person name="Haridas S."/>
            <person name="Kuo A."/>
            <person name="Mondo S."/>
            <person name="Pangilinan J."/>
            <person name="Riley R."/>
            <person name="Labutti K."/>
            <person name="Andreopoulos B."/>
            <person name="Lipzen A."/>
            <person name="Chen C."/>
            <person name="Yanf M."/>
            <person name="Daum C."/>
            <person name="Ng V."/>
            <person name="Clum A."/>
            <person name="Steindorff A."/>
            <person name="Ohm R."/>
            <person name="Martin F."/>
            <person name="Silar P."/>
            <person name="Natvig D."/>
            <person name="Lalanne C."/>
            <person name="Gautier V."/>
            <person name="Ament-Velasquez S.L."/>
            <person name="Kruys A."/>
            <person name="Hutchinson M.I."/>
            <person name="Powell A.J."/>
            <person name="Barry K."/>
            <person name="Miller A.N."/>
            <person name="Grigoriev I.V."/>
            <person name="Debuchy R."/>
            <person name="Gladieux P."/>
            <person name="Thoren M.H."/>
            <person name="Johannesson H."/>
        </authorList>
    </citation>
    <scope>NUCLEOTIDE SEQUENCE</scope>
    <source>
        <strain evidence="2">CBS 307.81</strain>
    </source>
</reference>
<feature type="region of interest" description="Disordered" evidence="1">
    <location>
        <begin position="1"/>
        <end position="76"/>
    </location>
</feature>
<evidence type="ECO:0000256" key="1">
    <source>
        <dbReference type="SAM" id="MobiDB-lite"/>
    </source>
</evidence>
<dbReference type="Proteomes" id="UP001174997">
    <property type="component" value="Unassembled WGS sequence"/>
</dbReference>
<gene>
    <name evidence="2" type="ORF">QBC41DRAFT_298648</name>
</gene>
<sequence>MLPRSPHQRSSSSPSFSPSSSNHPQPTTTYPHSNPAAASPSPSPPSTDPRDHFSDDDWYRGQLSPRADTPPRIRATPEFIANLPVIPLRIQRAMSKNEETGDMPPETCQICQKAIVKREVDDDDRRYKMKEVATLPWCGHWFHGG</sequence>
<name>A0AA39ZLS4_9PEZI</name>